<keyword evidence="2" id="KW-0732">Signal</keyword>
<organism evidence="3 4">
    <name type="scientific">Mongoliibacter ruber</name>
    <dbReference type="NCBI Taxonomy" id="1750599"/>
    <lineage>
        <taxon>Bacteria</taxon>
        <taxon>Pseudomonadati</taxon>
        <taxon>Bacteroidota</taxon>
        <taxon>Cytophagia</taxon>
        <taxon>Cytophagales</taxon>
        <taxon>Cyclobacteriaceae</taxon>
        <taxon>Mongoliibacter</taxon>
    </lineage>
</organism>
<reference evidence="3 4" key="1">
    <citation type="submission" date="2018-03" db="EMBL/GenBank/DDBJ databases">
        <title>Genomic Encyclopedia of Archaeal and Bacterial Type Strains, Phase II (KMG-II): from individual species to whole genera.</title>
        <authorList>
            <person name="Goeker M."/>
        </authorList>
    </citation>
    <scope>NUCLEOTIDE SEQUENCE [LARGE SCALE GENOMIC DNA]</scope>
    <source>
        <strain evidence="3 4">DSM 27929</strain>
    </source>
</reference>
<dbReference type="RefSeq" id="WP_106132042.1">
    <property type="nucleotide sequence ID" value="NZ_PVTR01000001.1"/>
</dbReference>
<dbReference type="InterPro" id="IPR003961">
    <property type="entry name" value="FN3_dom"/>
</dbReference>
<comment type="caution">
    <text evidence="3">The sequence shown here is derived from an EMBL/GenBank/DDBJ whole genome shotgun (WGS) entry which is preliminary data.</text>
</comment>
<protein>
    <submittedName>
        <fullName evidence="3">Uncharacterized protein (TIGR02145 family)</fullName>
    </submittedName>
</protein>
<evidence type="ECO:0000256" key="1">
    <source>
        <dbReference type="SAM" id="MobiDB-lite"/>
    </source>
</evidence>
<sequence>MVTTKKFFFNAFPLFWAGVLLFCSCNLNSNFENQNGPVLSSAEVTEITQITAMTGGFITDDGGSNVIARGVCWSTDQNPTIDDNKTEDGIGVGSFTSQISGLEPNTKYYVRAYAINNAGTGYSSVMSFTTSSFGTLIVDVTNPITGRTWMDRNLGASRAANSSTDTEAYGDLYQWGRGSDGHEKRDSPTISAFSSGDSPGHGNFIEAHTNEDIYDWRSPQNSNLWQGLNGINNPCPQGYRLPTAAELNAELASWSSKDANGAFASPLKLTKTGVRNPDGSHAGVGRDGGYWSSSVSYWIGSQSLSFNNNMAFEAHPQGSPVRGFGRAVRCIKDQP</sequence>
<dbReference type="PROSITE" id="PS51257">
    <property type="entry name" value="PROKAR_LIPOPROTEIN"/>
    <property type="match status" value="1"/>
</dbReference>
<dbReference type="SUPFAM" id="SSF49265">
    <property type="entry name" value="Fibronectin type III"/>
    <property type="match status" value="1"/>
</dbReference>
<dbReference type="InterPro" id="IPR013783">
    <property type="entry name" value="Ig-like_fold"/>
</dbReference>
<name>A0A2T0WW69_9BACT</name>
<gene>
    <name evidence="3" type="ORF">CLW00_101509</name>
</gene>
<feature type="region of interest" description="Disordered" evidence="1">
    <location>
        <begin position="179"/>
        <end position="200"/>
    </location>
</feature>
<proteinExistence type="predicted"/>
<evidence type="ECO:0000256" key="2">
    <source>
        <dbReference type="SAM" id="SignalP"/>
    </source>
</evidence>
<evidence type="ECO:0000313" key="3">
    <source>
        <dbReference type="EMBL" id="PRY90834.1"/>
    </source>
</evidence>
<dbReference type="Proteomes" id="UP000238157">
    <property type="component" value="Unassembled WGS sequence"/>
</dbReference>
<feature type="compositionally biased region" description="Polar residues" evidence="1">
    <location>
        <begin position="188"/>
        <end position="197"/>
    </location>
</feature>
<dbReference type="OrthoDB" id="9765957at2"/>
<feature type="chain" id="PRO_5015784020" evidence="2">
    <location>
        <begin position="18"/>
        <end position="335"/>
    </location>
</feature>
<dbReference type="Gene3D" id="2.60.40.10">
    <property type="entry name" value="Immunoglobulins"/>
    <property type="match status" value="1"/>
</dbReference>
<dbReference type="EMBL" id="PVTR01000001">
    <property type="protein sequence ID" value="PRY90834.1"/>
    <property type="molecule type" value="Genomic_DNA"/>
</dbReference>
<keyword evidence="4" id="KW-1185">Reference proteome</keyword>
<evidence type="ECO:0000313" key="4">
    <source>
        <dbReference type="Proteomes" id="UP000238157"/>
    </source>
</evidence>
<accession>A0A2T0WW69</accession>
<dbReference type="CDD" id="cd00063">
    <property type="entry name" value="FN3"/>
    <property type="match status" value="1"/>
</dbReference>
<dbReference type="InterPro" id="IPR036116">
    <property type="entry name" value="FN3_sf"/>
</dbReference>
<dbReference type="AlphaFoldDB" id="A0A2T0WW69"/>
<feature type="signal peptide" evidence="2">
    <location>
        <begin position="1"/>
        <end position="17"/>
    </location>
</feature>